<keyword evidence="2" id="KW-1185">Reference proteome</keyword>
<dbReference type="KEGG" id="dsh:Dshi_2260"/>
<gene>
    <name evidence="1" type="ordered locus">Dshi_2260</name>
</gene>
<dbReference type="EMBL" id="CP000830">
    <property type="protein sequence ID" value="ABV93996.1"/>
    <property type="molecule type" value="Genomic_DNA"/>
</dbReference>
<evidence type="ECO:0000313" key="2">
    <source>
        <dbReference type="Proteomes" id="UP000006833"/>
    </source>
</evidence>
<dbReference type="Proteomes" id="UP000006833">
    <property type="component" value="Chromosome"/>
</dbReference>
<sequence>MFVLGIAVLALVLYTVRDRIPSPSVSAQRPYSAPNGHKVVPLGNGPGRFEVLDTPGAMGRGYFCAAARYAEAVLRAETRDHVRVIAELGPSQTQDNRRAVGFELVPAAEVADSETTNISAPRIDQTGESRSIVVSRQFCA</sequence>
<dbReference type="HOGENOM" id="CLU_1831977_0_0_5"/>
<accession>A8LR73</accession>
<dbReference type="STRING" id="398580.Dshi_2260"/>
<evidence type="ECO:0000313" key="1">
    <source>
        <dbReference type="EMBL" id="ABV93996.1"/>
    </source>
</evidence>
<reference evidence="2" key="1">
    <citation type="journal article" date="2010" name="ISME J.">
        <title>The complete genome sequence of the algal symbiont Dinoroseobacter shibae: a hitchhiker's guide to life in the sea.</title>
        <authorList>
            <person name="Wagner-Dobler I."/>
            <person name="Ballhausen B."/>
            <person name="Berger M."/>
            <person name="Brinkhoff T."/>
            <person name="Buchholz I."/>
            <person name="Bunk B."/>
            <person name="Cypionka H."/>
            <person name="Daniel R."/>
            <person name="Drepper T."/>
            <person name="Gerdts G."/>
            <person name="Hahnke S."/>
            <person name="Han C."/>
            <person name="Jahn D."/>
            <person name="Kalhoefer D."/>
            <person name="Kiss H."/>
            <person name="Klenk H.P."/>
            <person name="Kyrpides N."/>
            <person name="Liebl W."/>
            <person name="Liesegang H."/>
            <person name="Meincke L."/>
            <person name="Pati A."/>
            <person name="Petersen J."/>
            <person name="Piekarski T."/>
            <person name="Pommerenke C."/>
            <person name="Pradella S."/>
            <person name="Pukall R."/>
            <person name="Rabus R."/>
            <person name="Stackebrandt E."/>
            <person name="Thole S."/>
            <person name="Thompson L."/>
            <person name="Tielen P."/>
            <person name="Tomasch J."/>
            <person name="von Jan M."/>
            <person name="Wanphrut N."/>
            <person name="Wichels A."/>
            <person name="Zech H."/>
            <person name="Simon M."/>
        </authorList>
    </citation>
    <scope>NUCLEOTIDE SEQUENCE [LARGE SCALE GENOMIC DNA]</scope>
    <source>
        <strain evidence="2">DSM 16493 / NCIMB 14021 / DFL 12</strain>
    </source>
</reference>
<protein>
    <submittedName>
        <fullName evidence="1">Uncharacterized protein</fullName>
    </submittedName>
</protein>
<dbReference type="AlphaFoldDB" id="A8LR73"/>
<proteinExistence type="predicted"/>
<name>A8LR73_DINSH</name>
<organism evidence="1 2">
    <name type="scientific">Dinoroseobacter shibae (strain DSM 16493 / NCIMB 14021 / DFL 12)</name>
    <dbReference type="NCBI Taxonomy" id="398580"/>
    <lineage>
        <taxon>Bacteria</taxon>
        <taxon>Pseudomonadati</taxon>
        <taxon>Pseudomonadota</taxon>
        <taxon>Alphaproteobacteria</taxon>
        <taxon>Rhodobacterales</taxon>
        <taxon>Roseobacteraceae</taxon>
        <taxon>Dinoroseobacter</taxon>
    </lineage>
</organism>